<feature type="transmembrane region" description="Helical" evidence="7">
    <location>
        <begin position="557"/>
        <end position="579"/>
    </location>
</feature>
<evidence type="ECO:0000256" key="5">
    <source>
        <dbReference type="ARBA" id="ARBA00023136"/>
    </source>
</evidence>
<dbReference type="KEGG" id="pmal:PMUG01_09040300"/>
<proteinExistence type="inferred from homology"/>
<comment type="subcellular location">
    <subcellularLocation>
        <location evidence="1">Membrane</location>
        <topology evidence="1">Multi-pass membrane protein</topology>
    </subcellularLocation>
</comment>
<feature type="region of interest" description="Disordered" evidence="6">
    <location>
        <begin position="195"/>
        <end position="235"/>
    </location>
</feature>
<evidence type="ECO:0000313" key="9">
    <source>
        <dbReference type="Proteomes" id="UP000219813"/>
    </source>
</evidence>
<dbReference type="AlphaFoldDB" id="A0A1D3PCP3"/>
<keyword evidence="5 7" id="KW-0472">Membrane</keyword>
<keyword evidence="8" id="KW-0675">Receptor</keyword>
<name>A0A1D3PCP3_PLAMA</name>
<evidence type="ECO:0000313" key="8">
    <source>
        <dbReference type="EMBL" id="SCN12828.1"/>
    </source>
</evidence>
<evidence type="ECO:0000256" key="1">
    <source>
        <dbReference type="ARBA" id="ARBA00004141"/>
    </source>
</evidence>
<dbReference type="Pfam" id="PF04193">
    <property type="entry name" value="PQ-loop"/>
    <property type="match status" value="1"/>
</dbReference>
<evidence type="ECO:0000256" key="2">
    <source>
        <dbReference type="ARBA" id="ARBA00009310"/>
    </source>
</evidence>
<feature type="transmembrane region" description="Helical" evidence="7">
    <location>
        <begin position="412"/>
        <end position="433"/>
    </location>
</feature>
<accession>A0A1D3PCP3</accession>
<dbReference type="GO" id="GO:0016020">
    <property type="term" value="C:membrane"/>
    <property type="evidence" value="ECO:0007669"/>
    <property type="project" value="UniProtKB-SubCell"/>
</dbReference>
<gene>
    <name evidence="8" type="primary">SR1</name>
    <name evidence="8" type="ORF">PMUG01_09040300</name>
</gene>
<evidence type="ECO:0000256" key="4">
    <source>
        <dbReference type="ARBA" id="ARBA00022989"/>
    </source>
</evidence>
<dbReference type="RefSeq" id="XP_028861725.1">
    <property type="nucleotide sequence ID" value="XM_029005102.1"/>
</dbReference>
<feature type="transmembrane region" description="Helical" evidence="7">
    <location>
        <begin position="445"/>
        <end position="464"/>
    </location>
</feature>
<evidence type="ECO:0000256" key="3">
    <source>
        <dbReference type="ARBA" id="ARBA00022692"/>
    </source>
</evidence>
<dbReference type="GO" id="GO:0012505">
    <property type="term" value="C:endomembrane system"/>
    <property type="evidence" value="ECO:0007669"/>
    <property type="project" value="TreeGrafter"/>
</dbReference>
<keyword evidence="4 7" id="KW-1133">Transmembrane helix</keyword>
<reference evidence="8 9" key="1">
    <citation type="submission" date="2016-06" db="EMBL/GenBank/DDBJ databases">
        <authorList>
            <consortium name="Pathogen Informatics"/>
        </authorList>
    </citation>
    <scope>NUCLEOTIDE SEQUENCE [LARGE SCALE GENOMIC DNA]</scope>
</reference>
<dbReference type="PANTHER" id="PTHR21347:SF0">
    <property type="entry name" value="LIPID SCRAMBLASE CLPTM1L"/>
    <property type="match status" value="1"/>
</dbReference>
<evidence type="ECO:0000256" key="7">
    <source>
        <dbReference type="SAM" id="Phobius"/>
    </source>
</evidence>
<evidence type="ECO:0000256" key="6">
    <source>
        <dbReference type="SAM" id="MobiDB-lite"/>
    </source>
</evidence>
<comment type="similarity">
    <text evidence="2">Belongs to the CLPTM1 family.</text>
</comment>
<dbReference type="VEuPathDB" id="PlasmoDB:PmUG01_09040300"/>
<feature type="compositionally biased region" description="Acidic residues" evidence="6">
    <location>
        <begin position="315"/>
        <end position="330"/>
    </location>
</feature>
<dbReference type="EMBL" id="LT594630">
    <property type="protein sequence ID" value="SCN12828.1"/>
    <property type="molecule type" value="Genomic_DNA"/>
</dbReference>
<feature type="transmembrane region" description="Helical" evidence="7">
    <location>
        <begin position="533"/>
        <end position="551"/>
    </location>
</feature>
<feature type="compositionally biased region" description="Basic residues" evidence="6">
    <location>
        <begin position="334"/>
        <end position="351"/>
    </location>
</feature>
<dbReference type="Proteomes" id="UP000219813">
    <property type="component" value="Chromosome 9"/>
</dbReference>
<feature type="transmembrane region" description="Helical" evidence="7">
    <location>
        <begin position="470"/>
        <end position="489"/>
    </location>
</feature>
<feature type="transmembrane region" description="Helical" evidence="7">
    <location>
        <begin position="591"/>
        <end position="614"/>
    </location>
</feature>
<sequence length="662" mass="79778">MIKFIVGIICYYILYCSYHVYENIRTPIYDHTRDIKNSKKQSNNNNLYGNNIYKPFKNVLTKKDKIDYHIYLSCVEDIDLNKYIDEKYIDYDRNFIKVFYLKNARYNWDESQINQIWKWIFFSEHIYPSVDIVIPKRLINMNKNIYMHIITYVNDELYRHGFVTNLLTKTKKGIKEQGKKKKKYLWKIFFDDEYDDDEYDDDEYDDDEGEDEEQEEEEEEEEEEEVEEEDRERKNKIEGGKNVVKKVKMSNSLYIPKRIRFGPVIEFNDININKLGFFSNVFVDKSTNTYLLPTYFNNHLTPEDEYELLLKERGVDDDEEEDEEEEEEEEERKGKHGNRVKNGNHRKRNNPYRNNKHVYEITVEYAPISYTYFNLYNIIIFNMNHLKEKYSYTSYDLDSLTIFLCGNIYLCVFIYIICIIHIILNIIALLFNIESWNKLNDLYSFLPNTTYYKLFFTFCIFLYLKNKNSCKILMVFCVLKMAVCIWKVISKYDIHFLPIHPYVYIGNNKPSIENKNLNVDVLENKIKMKIQNFMISSIILILTYNFLYNLYDSFYSFIIHTLGIYSYIFNFIFMCPQIIKNYCTKTVQHIPVFYFFMLFLNALMDDLFSLLLRMPTIHKFKAFGDDIIFLIFLVQYCVYKKGQICISPPQGGKVPKESKKKK</sequence>
<protein>
    <submittedName>
        <fullName evidence="8">Serpentine receptor, putative</fullName>
    </submittedName>
</protein>
<keyword evidence="9" id="KW-1185">Reference proteome</keyword>
<feature type="region of interest" description="Disordered" evidence="6">
    <location>
        <begin position="314"/>
        <end position="351"/>
    </location>
</feature>
<dbReference type="OMA" id="YHIYENI"/>
<dbReference type="PANTHER" id="PTHR21347">
    <property type="entry name" value="CLEFT LIP AND PALATE ASSOCIATED TRANSMEMBRANE PROTEIN-RELATED"/>
    <property type="match status" value="1"/>
</dbReference>
<dbReference type="InterPro" id="IPR006603">
    <property type="entry name" value="PQ-loop_rpt"/>
</dbReference>
<dbReference type="Pfam" id="PF05602">
    <property type="entry name" value="CLPTM1"/>
    <property type="match status" value="1"/>
</dbReference>
<keyword evidence="3 7" id="KW-0812">Transmembrane</keyword>
<feature type="compositionally biased region" description="Acidic residues" evidence="6">
    <location>
        <begin position="195"/>
        <end position="230"/>
    </location>
</feature>
<dbReference type="Gene3D" id="1.20.1280.290">
    <property type="match status" value="1"/>
</dbReference>
<dbReference type="GeneID" id="39868931"/>
<dbReference type="InterPro" id="IPR008429">
    <property type="entry name" value="CLPTM1"/>
</dbReference>
<organism evidence="8 9">
    <name type="scientific">Plasmodium malariae</name>
    <dbReference type="NCBI Taxonomy" id="5858"/>
    <lineage>
        <taxon>Eukaryota</taxon>
        <taxon>Sar</taxon>
        <taxon>Alveolata</taxon>
        <taxon>Apicomplexa</taxon>
        <taxon>Aconoidasida</taxon>
        <taxon>Haemosporida</taxon>
        <taxon>Plasmodiidae</taxon>
        <taxon>Plasmodium</taxon>
        <taxon>Plasmodium (Plasmodium)</taxon>
    </lineage>
</organism>
<dbReference type="OrthoDB" id="378564at2759"/>